<reference evidence="3" key="1">
    <citation type="submission" date="2019-08" db="EMBL/GenBank/DDBJ databases">
        <authorList>
            <person name="Kucharzyk K."/>
            <person name="Murdoch R.W."/>
            <person name="Higgins S."/>
            <person name="Loffler F."/>
        </authorList>
    </citation>
    <scope>NUCLEOTIDE SEQUENCE</scope>
</reference>
<dbReference type="Gene3D" id="3.30.457.10">
    <property type="entry name" value="Copper amine oxidase-like, N-terminal domain"/>
    <property type="match status" value="1"/>
</dbReference>
<dbReference type="EMBL" id="VSSQ01000734">
    <property type="protein sequence ID" value="MPM00501.1"/>
    <property type="molecule type" value="Genomic_DNA"/>
</dbReference>
<dbReference type="AlphaFoldDB" id="A0A644WAJ5"/>
<protein>
    <recommendedName>
        <fullName evidence="2">Copper amine oxidase-like N-terminal domain-containing protein</fullName>
    </recommendedName>
</protein>
<name>A0A644WAJ5_9ZZZZ</name>
<feature type="domain" description="Copper amine oxidase-like N-terminal" evidence="2">
    <location>
        <begin position="161"/>
        <end position="270"/>
    </location>
</feature>
<evidence type="ECO:0000259" key="2">
    <source>
        <dbReference type="Pfam" id="PF07833"/>
    </source>
</evidence>
<dbReference type="InterPro" id="IPR036582">
    <property type="entry name" value="Mao_N_sf"/>
</dbReference>
<gene>
    <name evidence="3" type="ORF">SDC9_46727</name>
</gene>
<dbReference type="InterPro" id="IPR012854">
    <property type="entry name" value="Cu_amine_oxidase-like_N"/>
</dbReference>
<dbReference type="SUPFAM" id="SSF55383">
    <property type="entry name" value="Copper amine oxidase, domain N"/>
    <property type="match status" value="1"/>
</dbReference>
<sequence length="601" mass="65623">MIVKKYLSLILAAVLSISLVVPALAVSEDSQAPLWKQLGYESLEQCVEEEYYGSEDAYYQDAGWAAWKAEYISAHPGEVNAFLANADTYFENDYWAGKYYTPEKFMESSGFATHEEFAKFLLDDWLYDTYYSVYLQEAKKDKLDNEKLTLGGVPGELSVILNGTYLSFPDAKPEASGGRIMVPFRPLLEGMGGTVSYDGNGTVNCVLNGATLTFSIGSDTVTVEKDGQTSRIMMDCTCYAKNDRTYVPVRFVSQAAGYDVYWDSDFQTAVIIDQDTVISQIDQNFTIVNRILAAQANDPDKKYKETGSAKLKLTIPDALNGEHVYSLTANVDSLQSAKVVNIAGSANLADLLALRDYFSSGSYTSDEDAAKEEELRTALADVDFSMIMNLSAGLTYLKMPLIALLSDGEYAAGDWFSIPQTDMSPSLGLIAASPSVGSLLYLGYRSKYEAFSSGSVYFYKELTGTDGAASLNAVLGDSKWTKVGSSYALHFGIEDYNTLMTEVYGSDASDMAESFDALEFSVTLKKNDEATYSFTIQPHSDYAVAAFKLTGSGTLSPTANTLVTKFEMTMLSAELEMNTARRVTDETPVSAPPAGANVVDY</sequence>
<dbReference type="Pfam" id="PF07833">
    <property type="entry name" value="Cu_amine_oxidN1"/>
    <property type="match status" value="1"/>
</dbReference>
<organism evidence="3">
    <name type="scientific">bioreactor metagenome</name>
    <dbReference type="NCBI Taxonomy" id="1076179"/>
    <lineage>
        <taxon>unclassified sequences</taxon>
        <taxon>metagenomes</taxon>
        <taxon>ecological metagenomes</taxon>
    </lineage>
</organism>
<comment type="caution">
    <text evidence="3">The sequence shown here is derived from an EMBL/GenBank/DDBJ whole genome shotgun (WGS) entry which is preliminary data.</text>
</comment>
<evidence type="ECO:0000256" key="1">
    <source>
        <dbReference type="SAM" id="MobiDB-lite"/>
    </source>
</evidence>
<proteinExistence type="predicted"/>
<feature type="region of interest" description="Disordered" evidence="1">
    <location>
        <begin position="581"/>
        <end position="601"/>
    </location>
</feature>
<accession>A0A644WAJ5</accession>
<evidence type="ECO:0000313" key="3">
    <source>
        <dbReference type="EMBL" id="MPM00501.1"/>
    </source>
</evidence>